<name>A0A8K0W588_9HYPO</name>
<evidence type="ECO:0000256" key="1">
    <source>
        <dbReference type="SAM" id="MobiDB-lite"/>
    </source>
</evidence>
<proteinExistence type="predicted"/>
<evidence type="ECO:0000313" key="3">
    <source>
        <dbReference type="Proteomes" id="UP000813427"/>
    </source>
</evidence>
<evidence type="ECO:0008006" key="4">
    <source>
        <dbReference type="Google" id="ProtNLM"/>
    </source>
</evidence>
<sequence length="283" mass="31415">MMPTNPHSVNSSECHSDFLLYGVEDPRPFDPLGALLFQQDNPQYSRQAMFSPLCLAAIQNAPEAIRDIHCRHQEYMQRELDLALFLANRQGNERAASMLIHYHANPGRVSSANGLHGAAWAGLNHNIQRYIELSRVKPDVTDGSSATPIIYAILGTQDEECAWETIEYLLTHGASISARFTSKELSYADIAQKERKEHLVRKFKEWEACSSPTIMNSSREPSCMPVGDNDQPDNNRPQEGPAADEGASLSRESSCTVDDVPPNNKRPREDPEVNGGAKRARGA</sequence>
<dbReference type="AlphaFoldDB" id="A0A8K0W588"/>
<gene>
    <name evidence="2" type="ORF">BKA59DRAFT_461225</name>
</gene>
<dbReference type="Proteomes" id="UP000813427">
    <property type="component" value="Unassembled WGS sequence"/>
</dbReference>
<dbReference type="EMBL" id="JAGPXF010000009">
    <property type="protein sequence ID" value="KAH7230924.1"/>
    <property type="molecule type" value="Genomic_DNA"/>
</dbReference>
<dbReference type="Gene3D" id="1.25.40.20">
    <property type="entry name" value="Ankyrin repeat-containing domain"/>
    <property type="match status" value="1"/>
</dbReference>
<dbReference type="OrthoDB" id="5087566at2759"/>
<dbReference type="SUPFAM" id="SSF48403">
    <property type="entry name" value="Ankyrin repeat"/>
    <property type="match status" value="1"/>
</dbReference>
<keyword evidence="3" id="KW-1185">Reference proteome</keyword>
<reference evidence="2" key="1">
    <citation type="journal article" date="2021" name="Nat. Commun.">
        <title>Genetic determinants of endophytism in the Arabidopsis root mycobiome.</title>
        <authorList>
            <person name="Mesny F."/>
            <person name="Miyauchi S."/>
            <person name="Thiergart T."/>
            <person name="Pickel B."/>
            <person name="Atanasova L."/>
            <person name="Karlsson M."/>
            <person name="Huettel B."/>
            <person name="Barry K.W."/>
            <person name="Haridas S."/>
            <person name="Chen C."/>
            <person name="Bauer D."/>
            <person name="Andreopoulos W."/>
            <person name="Pangilinan J."/>
            <person name="LaButti K."/>
            <person name="Riley R."/>
            <person name="Lipzen A."/>
            <person name="Clum A."/>
            <person name="Drula E."/>
            <person name="Henrissat B."/>
            <person name="Kohler A."/>
            <person name="Grigoriev I.V."/>
            <person name="Martin F.M."/>
            <person name="Hacquard S."/>
        </authorList>
    </citation>
    <scope>NUCLEOTIDE SEQUENCE</scope>
    <source>
        <strain evidence="2">MPI-SDFR-AT-0068</strain>
    </source>
</reference>
<comment type="caution">
    <text evidence="2">The sequence shown here is derived from an EMBL/GenBank/DDBJ whole genome shotgun (WGS) entry which is preliminary data.</text>
</comment>
<dbReference type="InterPro" id="IPR036770">
    <property type="entry name" value="Ankyrin_rpt-contain_sf"/>
</dbReference>
<evidence type="ECO:0000313" key="2">
    <source>
        <dbReference type="EMBL" id="KAH7230924.1"/>
    </source>
</evidence>
<protein>
    <recommendedName>
        <fullName evidence="4">Ankyrin repeat protein</fullName>
    </recommendedName>
</protein>
<feature type="region of interest" description="Disordered" evidence="1">
    <location>
        <begin position="213"/>
        <end position="283"/>
    </location>
</feature>
<organism evidence="2 3">
    <name type="scientific">Fusarium tricinctum</name>
    <dbReference type="NCBI Taxonomy" id="61284"/>
    <lineage>
        <taxon>Eukaryota</taxon>
        <taxon>Fungi</taxon>
        <taxon>Dikarya</taxon>
        <taxon>Ascomycota</taxon>
        <taxon>Pezizomycotina</taxon>
        <taxon>Sordariomycetes</taxon>
        <taxon>Hypocreomycetidae</taxon>
        <taxon>Hypocreales</taxon>
        <taxon>Nectriaceae</taxon>
        <taxon>Fusarium</taxon>
        <taxon>Fusarium tricinctum species complex</taxon>
    </lineage>
</organism>
<accession>A0A8K0W588</accession>